<feature type="repeat" description="WD" evidence="3">
    <location>
        <begin position="800"/>
        <end position="843"/>
    </location>
</feature>
<keyword evidence="5" id="KW-1185">Reference proteome</keyword>
<dbReference type="Gene3D" id="2.130.10.10">
    <property type="entry name" value="YVTN repeat-like/Quinoprotein amine dehydrogenase"/>
    <property type="match status" value="4"/>
</dbReference>
<evidence type="ECO:0000256" key="1">
    <source>
        <dbReference type="ARBA" id="ARBA00022574"/>
    </source>
</evidence>
<proteinExistence type="predicted"/>
<name>A0AAE3YLC2_9ACTN</name>
<dbReference type="InterPro" id="IPR001680">
    <property type="entry name" value="WD40_rpt"/>
</dbReference>
<dbReference type="SUPFAM" id="SSF50978">
    <property type="entry name" value="WD40 repeat-like"/>
    <property type="match status" value="1"/>
</dbReference>
<feature type="repeat" description="WD" evidence="3">
    <location>
        <begin position="976"/>
        <end position="1016"/>
    </location>
</feature>
<feature type="repeat" description="WD" evidence="3">
    <location>
        <begin position="1105"/>
        <end position="1148"/>
    </location>
</feature>
<reference evidence="4" key="1">
    <citation type="submission" date="2023-07" db="EMBL/GenBank/DDBJ databases">
        <title>Sequencing the genomes of 1000 actinobacteria strains.</title>
        <authorList>
            <person name="Klenk H.-P."/>
        </authorList>
    </citation>
    <scope>NUCLEOTIDE SEQUENCE</scope>
    <source>
        <strain evidence="4">DSM 44707</strain>
    </source>
</reference>
<dbReference type="InterPro" id="IPR011047">
    <property type="entry name" value="Quinoprotein_ADH-like_sf"/>
</dbReference>
<dbReference type="SMART" id="SM00320">
    <property type="entry name" value="WD40"/>
    <property type="match status" value="13"/>
</dbReference>
<dbReference type="PRINTS" id="PR00320">
    <property type="entry name" value="GPROTEINBRPT"/>
</dbReference>
<accession>A0AAE3YLC2</accession>
<dbReference type="PANTHER" id="PTHR22847">
    <property type="entry name" value="WD40 REPEAT PROTEIN"/>
    <property type="match status" value="1"/>
</dbReference>
<dbReference type="EMBL" id="JAVDYB010000001">
    <property type="protein sequence ID" value="MDR7275615.1"/>
    <property type="molecule type" value="Genomic_DNA"/>
</dbReference>
<keyword evidence="1 3" id="KW-0853">WD repeat</keyword>
<feature type="repeat" description="WD" evidence="3">
    <location>
        <begin position="844"/>
        <end position="887"/>
    </location>
</feature>
<organism evidence="4 5">
    <name type="scientific">Catenuloplanes atrovinosus</name>
    <dbReference type="NCBI Taxonomy" id="137266"/>
    <lineage>
        <taxon>Bacteria</taxon>
        <taxon>Bacillati</taxon>
        <taxon>Actinomycetota</taxon>
        <taxon>Actinomycetes</taxon>
        <taxon>Micromonosporales</taxon>
        <taxon>Micromonosporaceae</taxon>
        <taxon>Catenuloplanes</taxon>
    </lineage>
</organism>
<dbReference type="RefSeq" id="WP_310366799.1">
    <property type="nucleotide sequence ID" value="NZ_JAVDYB010000001.1"/>
</dbReference>
<dbReference type="InterPro" id="IPR027417">
    <property type="entry name" value="P-loop_NTPase"/>
</dbReference>
<dbReference type="SUPFAM" id="SSF50494">
    <property type="entry name" value="Trypsin-like serine proteases"/>
    <property type="match status" value="1"/>
</dbReference>
<dbReference type="SUPFAM" id="SSF50998">
    <property type="entry name" value="Quinoprotein alcohol dehydrogenase-like"/>
    <property type="match status" value="1"/>
</dbReference>
<dbReference type="PROSITE" id="PS50294">
    <property type="entry name" value="WD_REPEATS_REGION"/>
    <property type="match status" value="9"/>
</dbReference>
<evidence type="ECO:0000313" key="5">
    <source>
        <dbReference type="Proteomes" id="UP001183643"/>
    </source>
</evidence>
<dbReference type="InterPro" id="IPR020472">
    <property type="entry name" value="WD40_PAC1"/>
</dbReference>
<comment type="caution">
    <text evidence="4">The sequence shown here is derived from an EMBL/GenBank/DDBJ whole genome shotgun (WGS) entry which is preliminary data.</text>
</comment>
<feature type="repeat" description="WD" evidence="3">
    <location>
        <begin position="1237"/>
        <end position="1280"/>
    </location>
</feature>
<dbReference type="CDD" id="cd00200">
    <property type="entry name" value="WD40"/>
    <property type="match status" value="2"/>
</dbReference>
<feature type="repeat" description="WD" evidence="3">
    <location>
        <begin position="1061"/>
        <end position="1104"/>
    </location>
</feature>
<feature type="repeat" description="WD" evidence="3">
    <location>
        <begin position="1017"/>
        <end position="1060"/>
    </location>
</feature>
<dbReference type="InterPro" id="IPR015943">
    <property type="entry name" value="WD40/YVTN_repeat-like_dom_sf"/>
</dbReference>
<evidence type="ECO:0000256" key="3">
    <source>
        <dbReference type="PROSITE-ProRule" id="PRU00221"/>
    </source>
</evidence>
<dbReference type="Gene3D" id="3.40.50.300">
    <property type="entry name" value="P-loop containing nucleotide triphosphate hydrolases"/>
    <property type="match status" value="1"/>
</dbReference>
<sequence length="1355" mass="143605">MNRPSVPSEDPWTLAVHRSDTGFTPAGTAVAISARRALTCAHVVLDDFDGPGSGRAAESLWVSFPKVTSLWKVRRRVARVEYDTDDPQTADVAVLHLAEDMPAAVEPARLKLLDPAVLAGRRWWAFGFPASSRRNGSEATGTVGARLAHGWVRLDVDAGVSWPVEKGFSGGGLWVPEYDAVAGIVGQAVPSGDRRGDAQALTLAQADVFLPDAKLRVQAGWSAPDAGASAMASWGWQLHTDPEAGRHWRPRSRGVTTEYDRGYRFQGRTAALREIVGWLDRPVPDARVLVVTGSPGVGKSAVLGRIVATADRRLRAELPPGDDGVVASPGAVGCAVHVKGKTALEVAREIARAAGAVLPERAEDVVGVVRDVLEERPGRFNVVVDAVDEAATGEDARAVLAAVVLPLVQSCGRLGAQVVCGSRRADSAGDLLRVLDGAAVEIDLDLPAYFTVGDLEAYTAATLRLIGAERPGNPYEDPAVAWPVARRIAALAEPNFLIAGLEARRRGLYDETAADPAGLTLTATVDAALSAYLGRVPPVGGVSGRDLLTVLAYAEAPGWTPELWHIAAAALGNLVSPVDLERFARSAAASFLVETSTAAEASTFRLFHQALNDALLRDRSAGGIRFAEQQIARAFMAFGRDRGWGGAPAYLLRALPGHADRAGLIDELLADDDYLLHADLSRLLEPANHATTSEGRRSARTLHLTLQASNAEPAHRAAMFTITQALEGFPITTTDQPMPYRARWAATHPRAELRRLDGHTGAVVSVCAVTVEGRSLLASAGYDRHVRLWDPSSGTEVRRLNGHTNWVNAVCAVNVAGRAVLASAGYDRAVWLWDPDTGAELRRIEGHTGSVNAVCAVTVNGATVLASASNDRSVRLWDPGSGAEVRRLKGHTNWVNAVCAVNVGGQTVLASASTDKSVRLWDPGTGAELRRLDGHTDSVKAVCAVNVNGRVLLASAGYDGSVRLWDPGSGAELRRLKGYTSWVDAVDVDGRTLLASAGYDGSVRLWNPGSGAELRRLKGHTNSVSAVCAVPVDGRTLLASAGYDKSVRLWDPGTDAELHRLNGHTDRVNAICTVTSTGRTLLASAGNDRSVRLWDPGSGAEVRVLGRHTSWVNAVCAITADGATLLASAGIERSVRLWDPATGTELRLLSGHTGWVNAMCAVTVDGRPLLASASTVRSVLLWDPSTGVQLRSLNGHTDRVKAVCVAHVDGRPLLASGSQDRSVRLWDPGTGTELRRLQGHTGWVNAVCAVNVDGRTLLASAGNDRSVRLWDLGTGAELRRLDGHTDSVNAVCAVNLDGRTLLASAGNDESVRLWDPSTGRHRRTIPVHHPATACLSIDGTLVVALDVGVLAIDLV</sequence>
<dbReference type="PANTHER" id="PTHR22847:SF637">
    <property type="entry name" value="WD REPEAT DOMAIN 5B"/>
    <property type="match status" value="1"/>
</dbReference>
<keyword evidence="2" id="KW-0677">Repeat</keyword>
<feature type="repeat" description="WD" evidence="3">
    <location>
        <begin position="932"/>
        <end position="975"/>
    </location>
</feature>
<protein>
    <submittedName>
        <fullName evidence="4">WD40 repeat protein</fullName>
    </submittedName>
</protein>
<dbReference type="InterPro" id="IPR009003">
    <property type="entry name" value="Peptidase_S1_PA"/>
</dbReference>
<evidence type="ECO:0000313" key="4">
    <source>
        <dbReference type="EMBL" id="MDR7275615.1"/>
    </source>
</evidence>
<dbReference type="PROSITE" id="PS50082">
    <property type="entry name" value="WD_REPEATS_2"/>
    <property type="match status" value="12"/>
</dbReference>
<feature type="repeat" description="WD" evidence="3">
    <location>
        <begin position="888"/>
        <end position="931"/>
    </location>
</feature>
<dbReference type="Proteomes" id="UP001183643">
    <property type="component" value="Unassembled WGS sequence"/>
</dbReference>
<feature type="repeat" description="WD" evidence="3">
    <location>
        <begin position="1281"/>
        <end position="1324"/>
    </location>
</feature>
<feature type="repeat" description="WD" evidence="3">
    <location>
        <begin position="1193"/>
        <end position="1236"/>
    </location>
</feature>
<dbReference type="PROSITE" id="PS00678">
    <property type="entry name" value="WD_REPEATS_1"/>
    <property type="match status" value="1"/>
</dbReference>
<dbReference type="Pfam" id="PF00400">
    <property type="entry name" value="WD40"/>
    <property type="match status" value="12"/>
</dbReference>
<dbReference type="InterPro" id="IPR019775">
    <property type="entry name" value="WD40_repeat_CS"/>
</dbReference>
<evidence type="ECO:0000256" key="2">
    <source>
        <dbReference type="ARBA" id="ARBA00022737"/>
    </source>
</evidence>
<dbReference type="InterPro" id="IPR036322">
    <property type="entry name" value="WD40_repeat_dom_sf"/>
</dbReference>
<feature type="repeat" description="WD" evidence="3">
    <location>
        <begin position="756"/>
        <end position="799"/>
    </location>
</feature>
<gene>
    <name evidence="4" type="ORF">J2S41_002393</name>
</gene>